<evidence type="ECO:0000256" key="7">
    <source>
        <dbReference type="RuleBase" id="RU363032"/>
    </source>
</evidence>
<dbReference type="AlphaFoldDB" id="A0A255GPC1"/>
<protein>
    <submittedName>
        <fullName evidence="9">ABC transporter permease</fullName>
    </submittedName>
</protein>
<comment type="caution">
    <text evidence="9">The sequence shown here is derived from an EMBL/GenBank/DDBJ whole genome shotgun (WGS) entry which is preliminary data.</text>
</comment>
<feature type="transmembrane region" description="Helical" evidence="7">
    <location>
        <begin position="33"/>
        <end position="54"/>
    </location>
</feature>
<keyword evidence="2 7" id="KW-0813">Transport</keyword>
<accession>A0A255GPC1</accession>
<dbReference type="GO" id="GO:0005886">
    <property type="term" value="C:plasma membrane"/>
    <property type="evidence" value="ECO:0007669"/>
    <property type="project" value="UniProtKB-SubCell"/>
</dbReference>
<dbReference type="EMBL" id="NMVO01000001">
    <property type="protein sequence ID" value="OYO17665.1"/>
    <property type="molecule type" value="Genomic_DNA"/>
</dbReference>
<evidence type="ECO:0000256" key="6">
    <source>
        <dbReference type="ARBA" id="ARBA00023136"/>
    </source>
</evidence>
<dbReference type="PANTHER" id="PTHR43386">
    <property type="entry name" value="OLIGOPEPTIDE TRANSPORT SYSTEM PERMEASE PROTEIN APPC"/>
    <property type="match status" value="1"/>
</dbReference>
<sequence length="297" mass="30912">MSSAAVGTAVTAAAPKPQSRSQILLRRLVRNKLALAGGVIALLMILAAILAPLLTPYDYARPDFNSALQQPSPAHWFGTDDLGRDQLSRILFGLRASLQVGLLAVLIAGLVGIPLGMLAGYFGGWLDTIVSRLTDVLLAFPFLILAVGLAAILGPSLTNATIAVAIAQIPALVRVSRAEALRLRDSDYVAAAIANGGTPLRALVQHVLPNSASALIVQLTVAIPAAILSEAVLSYLGLGVQPPTPSLGVMLSAAQSFLFPAPWLAVFPGLFIVLATLAFNLFGDGARDAFDPRGDRS</sequence>
<comment type="subcellular location">
    <subcellularLocation>
        <location evidence="1 7">Cell membrane</location>
        <topology evidence="1 7">Multi-pass membrane protein</topology>
    </subcellularLocation>
</comment>
<dbReference type="InterPro" id="IPR050366">
    <property type="entry name" value="BP-dependent_transpt_permease"/>
</dbReference>
<keyword evidence="10" id="KW-1185">Reference proteome</keyword>
<evidence type="ECO:0000256" key="2">
    <source>
        <dbReference type="ARBA" id="ARBA00022448"/>
    </source>
</evidence>
<dbReference type="RefSeq" id="WP_094356661.1">
    <property type="nucleotide sequence ID" value="NZ_NMVK01000009.1"/>
</dbReference>
<dbReference type="Pfam" id="PF00528">
    <property type="entry name" value="BPD_transp_1"/>
    <property type="match status" value="1"/>
</dbReference>
<keyword evidence="5 7" id="KW-1133">Transmembrane helix</keyword>
<dbReference type="Gene3D" id="1.10.3720.10">
    <property type="entry name" value="MetI-like"/>
    <property type="match status" value="1"/>
</dbReference>
<organism evidence="9 10">
    <name type="scientific">Enemella evansiae</name>
    <dbReference type="NCBI Taxonomy" id="2016499"/>
    <lineage>
        <taxon>Bacteria</taxon>
        <taxon>Bacillati</taxon>
        <taxon>Actinomycetota</taxon>
        <taxon>Actinomycetes</taxon>
        <taxon>Propionibacteriales</taxon>
        <taxon>Propionibacteriaceae</taxon>
        <taxon>Enemella</taxon>
    </lineage>
</organism>
<feature type="domain" description="ABC transmembrane type-1" evidence="8">
    <location>
        <begin position="94"/>
        <end position="283"/>
    </location>
</feature>
<dbReference type="InterPro" id="IPR025966">
    <property type="entry name" value="OppC_N"/>
</dbReference>
<dbReference type="PROSITE" id="PS50928">
    <property type="entry name" value="ABC_TM1"/>
    <property type="match status" value="1"/>
</dbReference>
<feature type="transmembrane region" description="Helical" evidence="7">
    <location>
        <begin position="100"/>
        <end position="124"/>
    </location>
</feature>
<proteinExistence type="inferred from homology"/>
<feature type="transmembrane region" description="Helical" evidence="7">
    <location>
        <begin position="257"/>
        <end position="283"/>
    </location>
</feature>
<evidence type="ECO:0000259" key="8">
    <source>
        <dbReference type="PROSITE" id="PS50928"/>
    </source>
</evidence>
<dbReference type="GO" id="GO:0055085">
    <property type="term" value="P:transmembrane transport"/>
    <property type="evidence" value="ECO:0007669"/>
    <property type="project" value="InterPro"/>
</dbReference>
<feature type="transmembrane region" description="Helical" evidence="7">
    <location>
        <begin position="136"/>
        <end position="154"/>
    </location>
</feature>
<evidence type="ECO:0000256" key="4">
    <source>
        <dbReference type="ARBA" id="ARBA00022692"/>
    </source>
</evidence>
<reference evidence="9 10" key="1">
    <citation type="submission" date="2017-07" db="EMBL/GenBank/DDBJ databases">
        <title>Draft whole genome sequences of clinical Proprionibacteriaceae strains.</title>
        <authorList>
            <person name="Bernier A.-M."/>
            <person name="Bernard K."/>
            <person name="Domingo M.-C."/>
        </authorList>
    </citation>
    <scope>NUCLEOTIDE SEQUENCE [LARGE SCALE GENOMIC DNA]</scope>
    <source>
        <strain evidence="9 10">NML 030167</strain>
    </source>
</reference>
<dbReference type="SUPFAM" id="SSF161098">
    <property type="entry name" value="MetI-like"/>
    <property type="match status" value="1"/>
</dbReference>
<evidence type="ECO:0000256" key="1">
    <source>
        <dbReference type="ARBA" id="ARBA00004651"/>
    </source>
</evidence>
<feature type="transmembrane region" description="Helical" evidence="7">
    <location>
        <begin position="215"/>
        <end position="237"/>
    </location>
</feature>
<dbReference type="CDD" id="cd06261">
    <property type="entry name" value="TM_PBP2"/>
    <property type="match status" value="1"/>
</dbReference>
<dbReference type="InterPro" id="IPR035906">
    <property type="entry name" value="MetI-like_sf"/>
</dbReference>
<dbReference type="PANTHER" id="PTHR43386:SF25">
    <property type="entry name" value="PEPTIDE ABC TRANSPORTER PERMEASE PROTEIN"/>
    <property type="match status" value="1"/>
</dbReference>
<dbReference type="OrthoDB" id="8906042at2"/>
<gene>
    <name evidence="9" type="ORF">CGZ94_01900</name>
</gene>
<keyword evidence="6 7" id="KW-0472">Membrane</keyword>
<keyword evidence="4 7" id="KW-0812">Transmembrane</keyword>
<evidence type="ECO:0000256" key="3">
    <source>
        <dbReference type="ARBA" id="ARBA00022475"/>
    </source>
</evidence>
<comment type="similarity">
    <text evidence="7">Belongs to the binding-protein-dependent transport system permease family.</text>
</comment>
<dbReference type="Proteomes" id="UP000215896">
    <property type="component" value="Unassembled WGS sequence"/>
</dbReference>
<dbReference type="InterPro" id="IPR000515">
    <property type="entry name" value="MetI-like"/>
</dbReference>
<evidence type="ECO:0000313" key="10">
    <source>
        <dbReference type="Proteomes" id="UP000215896"/>
    </source>
</evidence>
<dbReference type="Pfam" id="PF12911">
    <property type="entry name" value="OppC_N"/>
    <property type="match status" value="1"/>
</dbReference>
<evidence type="ECO:0000313" key="9">
    <source>
        <dbReference type="EMBL" id="OYO17665.1"/>
    </source>
</evidence>
<keyword evidence="3" id="KW-1003">Cell membrane</keyword>
<name>A0A255GPC1_9ACTN</name>
<evidence type="ECO:0000256" key="5">
    <source>
        <dbReference type="ARBA" id="ARBA00022989"/>
    </source>
</evidence>